<comment type="caution">
    <text evidence="1">The sequence shown here is derived from an EMBL/GenBank/DDBJ whole genome shotgun (WGS) entry which is preliminary data.</text>
</comment>
<protein>
    <submittedName>
        <fullName evidence="1">Uncharacterized protein</fullName>
    </submittedName>
</protein>
<organism evidence="1 2">
    <name type="scientific">Paenarthrobacter nitroguajacolicus</name>
    <name type="common">Arthrobacter nitroguajacolicus</name>
    <dbReference type="NCBI Taxonomy" id="211146"/>
    <lineage>
        <taxon>Bacteria</taxon>
        <taxon>Bacillati</taxon>
        <taxon>Actinomycetota</taxon>
        <taxon>Actinomycetes</taxon>
        <taxon>Micrococcales</taxon>
        <taxon>Micrococcaceae</taxon>
        <taxon>Paenarthrobacter</taxon>
    </lineage>
</organism>
<reference evidence="1 2" key="1">
    <citation type="submission" date="2019-07" db="EMBL/GenBank/DDBJ databases">
        <title>Diversity of Bacteria from Kongsfjorden, Arctic.</title>
        <authorList>
            <person name="Yu Y."/>
        </authorList>
    </citation>
    <scope>NUCLEOTIDE SEQUENCE [LARGE SCALE GENOMIC DNA]</scope>
    <source>
        <strain evidence="1 2">SM1928</strain>
    </source>
</reference>
<gene>
    <name evidence="1" type="ORF">FQP90_12925</name>
</gene>
<dbReference type="RefSeq" id="WP_144651060.1">
    <property type="nucleotide sequence ID" value="NZ_VNFK01000009.1"/>
</dbReference>
<evidence type="ECO:0000313" key="1">
    <source>
        <dbReference type="EMBL" id="TVU61967.1"/>
    </source>
</evidence>
<evidence type="ECO:0000313" key="2">
    <source>
        <dbReference type="Proteomes" id="UP000316500"/>
    </source>
</evidence>
<dbReference type="EMBL" id="VNFK01000009">
    <property type="protein sequence ID" value="TVU61967.1"/>
    <property type="molecule type" value="Genomic_DNA"/>
</dbReference>
<accession>A0A558GYJ7</accession>
<proteinExistence type="predicted"/>
<sequence>MRKHWKLLTALGAVILVIAVAVVLLNPPAPAAKPDDPGSLQASGKFGFPVSGIRIGEGGTKTASDGKTITGYNGSCDSAAQAAANYTHLIKDLKLDTWAQQKKTLTEVGKPGPWFERITSSNNVLAEAKSPVPGSFEGGWYSRTDVAAGGLYRVASCDEKKKAVVQVFTGAVSARVNKAANGAFQTVTFELVWDGDWKISDAAIVQSGQDFEGRVKDSGPMSVGTNMEDEATPVLRDDLVNAFFKDISREGWVEYANAKR</sequence>
<dbReference type="OrthoDB" id="4927483at2"/>
<name>A0A558GYJ7_PAENT</name>
<dbReference type="Proteomes" id="UP000316500">
    <property type="component" value="Unassembled WGS sequence"/>
</dbReference>
<dbReference type="AlphaFoldDB" id="A0A558GYJ7"/>